<dbReference type="RefSeq" id="WP_379732861.1">
    <property type="nucleotide sequence ID" value="NZ_JBHRVV010000001.1"/>
</dbReference>
<evidence type="ECO:0000313" key="1">
    <source>
        <dbReference type="EMBL" id="MFC3456784.1"/>
    </source>
</evidence>
<dbReference type="Proteomes" id="UP001595665">
    <property type="component" value="Unassembled WGS sequence"/>
</dbReference>
<gene>
    <name evidence="1" type="ORF">ACFOPH_00765</name>
</gene>
<sequence length="251" mass="27581">MFDALPHFWINREADLQRRALAGDFLARAGVVHARVEAVTPNTLPPVSVRKPLVNTRAELAICASHLRAVGAAWRSGSAAALILEDDVRSHYLFDSAALLAAAPPDWEILQLHVSHAPVVRELGELYLRHGILWHEWEPSCYSAGAYLVSRAGMERLLARYCPDGVSLDLSGVHAYGKLVADHLLYRRSICYTATVPFFFNDVALASTHAPQRDATHHRPGALGVDQVRERVAAQAAERDAGGYPFALRPL</sequence>
<keyword evidence="2" id="KW-1185">Reference proteome</keyword>
<accession>A0ABV7PCA6</accession>
<reference evidence="2" key="1">
    <citation type="journal article" date="2019" name="Int. J. Syst. Evol. Microbiol.">
        <title>The Global Catalogue of Microorganisms (GCM) 10K type strain sequencing project: providing services to taxonomists for standard genome sequencing and annotation.</title>
        <authorList>
            <consortium name="The Broad Institute Genomics Platform"/>
            <consortium name="The Broad Institute Genome Sequencing Center for Infectious Disease"/>
            <person name="Wu L."/>
            <person name="Ma J."/>
        </authorList>
    </citation>
    <scope>NUCLEOTIDE SEQUENCE [LARGE SCALE GENOMIC DNA]</scope>
    <source>
        <strain evidence="2">CCM 7480</strain>
    </source>
</reference>
<protein>
    <recommendedName>
        <fullName evidence="3">Glycosyl transferase</fullName>
    </recommendedName>
</protein>
<organism evidence="1 2">
    <name type="scientific">Massilia haematophila</name>
    <dbReference type="NCBI Taxonomy" id="457923"/>
    <lineage>
        <taxon>Bacteria</taxon>
        <taxon>Pseudomonadati</taxon>
        <taxon>Pseudomonadota</taxon>
        <taxon>Betaproteobacteria</taxon>
        <taxon>Burkholderiales</taxon>
        <taxon>Oxalobacteraceae</taxon>
        <taxon>Telluria group</taxon>
        <taxon>Massilia</taxon>
    </lineage>
</organism>
<proteinExistence type="predicted"/>
<evidence type="ECO:0008006" key="3">
    <source>
        <dbReference type="Google" id="ProtNLM"/>
    </source>
</evidence>
<name>A0ABV7PCA6_9BURK</name>
<dbReference type="EMBL" id="JBHRVV010000001">
    <property type="protein sequence ID" value="MFC3456784.1"/>
    <property type="molecule type" value="Genomic_DNA"/>
</dbReference>
<comment type="caution">
    <text evidence="1">The sequence shown here is derived from an EMBL/GenBank/DDBJ whole genome shotgun (WGS) entry which is preliminary data.</text>
</comment>
<evidence type="ECO:0000313" key="2">
    <source>
        <dbReference type="Proteomes" id="UP001595665"/>
    </source>
</evidence>